<dbReference type="PANTHER" id="PTHR30100">
    <property type="entry name" value="FATTY ACID/PHOSPHOLIPID SYNTHESIS PROTEIN PLSX"/>
    <property type="match status" value="1"/>
</dbReference>
<keyword evidence="6 10" id="KW-0594">Phospholipid biosynthesis</keyword>
<dbReference type="EMBL" id="FNFO01000001">
    <property type="protein sequence ID" value="SDJ76913.1"/>
    <property type="molecule type" value="Genomic_DNA"/>
</dbReference>
<dbReference type="STRING" id="1075417.SAMN05421823_10165"/>
<comment type="pathway">
    <text evidence="10">Lipid metabolism; phospholipid metabolism.</text>
</comment>
<dbReference type="GO" id="GO:0006633">
    <property type="term" value="P:fatty acid biosynthetic process"/>
    <property type="evidence" value="ECO:0007669"/>
    <property type="project" value="UniProtKB-UniRule"/>
</dbReference>
<organism evidence="11 12">
    <name type="scientific">Catalinimonas alkaloidigena</name>
    <dbReference type="NCBI Taxonomy" id="1075417"/>
    <lineage>
        <taxon>Bacteria</taxon>
        <taxon>Pseudomonadati</taxon>
        <taxon>Bacteroidota</taxon>
        <taxon>Cytophagia</taxon>
        <taxon>Cytophagales</taxon>
        <taxon>Catalimonadaceae</taxon>
        <taxon>Catalinimonas</taxon>
    </lineage>
</organism>
<comment type="similarity">
    <text evidence="10">Belongs to the PlsX family.</text>
</comment>
<dbReference type="GO" id="GO:0005737">
    <property type="term" value="C:cytoplasm"/>
    <property type="evidence" value="ECO:0007669"/>
    <property type="project" value="UniProtKB-SubCell"/>
</dbReference>
<gene>
    <name evidence="10" type="primary">plsX</name>
    <name evidence="11" type="ORF">SAMN05421823_10165</name>
</gene>
<evidence type="ECO:0000256" key="1">
    <source>
        <dbReference type="ARBA" id="ARBA00001232"/>
    </source>
</evidence>
<keyword evidence="2 10" id="KW-0963">Cytoplasm</keyword>
<evidence type="ECO:0000256" key="6">
    <source>
        <dbReference type="ARBA" id="ARBA00023209"/>
    </source>
</evidence>
<evidence type="ECO:0000313" key="11">
    <source>
        <dbReference type="EMBL" id="SDJ76913.1"/>
    </source>
</evidence>
<reference evidence="11 12" key="1">
    <citation type="submission" date="2016-10" db="EMBL/GenBank/DDBJ databases">
        <authorList>
            <person name="de Groot N.N."/>
        </authorList>
    </citation>
    <scope>NUCLEOTIDE SEQUENCE [LARGE SCALE GENOMIC DNA]</scope>
    <source>
        <strain evidence="11 12">DSM 25186</strain>
    </source>
</reference>
<keyword evidence="12" id="KW-1185">Reference proteome</keyword>
<dbReference type="GO" id="GO:0043811">
    <property type="term" value="F:phosphate:acyl-[acyl carrier protein] acyltransferase activity"/>
    <property type="evidence" value="ECO:0007669"/>
    <property type="project" value="UniProtKB-UniRule"/>
</dbReference>
<keyword evidence="7 10" id="KW-1208">Phospholipid metabolism</keyword>
<evidence type="ECO:0000256" key="4">
    <source>
        <dbReference type="ARBA" id="ARBA00022679"/>
    </source>
</evidence>
<proteinExistence type="inferred from homology"/>
<dbReference type="HAMAP" id="MF_00019">
    <property type="entry name" value="PlsX"/>
    <property type="match status" value="1"/>
</dbReference>
<dbReference type="InterPro" id="IPR003664">
    <property type="entry name" value="FA_synthesis"/>
</dbReference>
<accession>A0A1G8WFH8</accession>
<evidence type="ECO:0000256" key="7">
    <source>
        <dbReference type="ARBA" id="ARBA00023264"/>
    </source>
</evidence>
<dbReference type="PIRSF" id="PIRSF002465">
    <property type="entry name" value="Phsphlp_syn_PlsX"/>
    <property type="match status" value="1"/>
</dbReference>
<evidence type="ECO:0000256" key="9">
    <source>
        <dbReference type="ARBA" id="ARBA00046608"/>
    </source>
</evidence>
<evidence type="ECO:0000256" key="5">
    <source>
        <dbReference type="ARBA" id="ARBA00023098"/>
    </source>
</evidence>
<keyword evidence="11" id="KW-0012">Acyltransferase</keyword>
<dbReference type="NCBIfam" id="TIGR00182">
    <property type="entry name" value="plsX"/>
    <property type="match status" value="1"/>
</dbReference>
<evidence type="ECO:0000256" key="8">
    <source>
        <dbReference type="ARBA" id="ARBA00024069"/>
    </source>
</evidence>
<dbReference type="InterPro" id="IPR012281">
    <property type="entry name" value="Phospholipid_synth_PlsX-like"/>
</dbReference>
<dbReference type="PANTHER" id="PTHR30100:SF1">
    <property type="entry name" value="PHOSPHATE ACYLTRANSFERASE"/>
    <property type="match status" value="1"/>
</dbReference>
<keyword evidence="3 10" id="KW-0444">Lipid biosynthesis</keyword>
<dbReference type="GO" id="GO:0008654">
    <property type="term" value="P:phospholipid biosynthetic process"/>
    <property type="evidence" value="ECO:0007669"/>
    <property type="project" value="UniProtKB-KW"/>
</dbReference>
<name>A0A1G8WFH8_9BACT</name>
<evidence type="ECO:0000256" key="3">
    <source>
        <dbReference type="ARBA" id="ARBA00022516"/>
    </source>
</evidence>
<dbReference type="AlphaFoldDB" id="A0A1G8WFH8"/>
<dbReference type="Proteomes" id="UP000198510">
    <property type="component" value="Unassembled WGS sequence"/>
</dbReference>
<evidence type="ECO:0000256" key="10">
    <source>
        <dbReference type="HAMAP-Rule" id="MF_00019"/>
    </source>
</evidence>
<comment type="subcellular location">
    <subcellularLocation>
        <location evidence="10">Cytoplasm</location>
    </subcellularLocation>
    <text evidence="10">Associated with the membrane possibly through PlsY.</text>
</comment>
<sequence length="323" mass="34568">MIKIALDAMGGDFAPEATVEGALLAADELPSGSEVVLVGQQSVIENQLGGRQPSAGKLSICHAPDVIRMSEHPTKAFTQKPESSIAVGFGLLRRGDVQAFCSAGNTGAMHVGAIFSIRAIEGIIRPAIAGFAPKITGGHAVILDVGANAEVKPDVLAQFGHIGSLYARHVLNIERPRVALVNLGEEEEKGTLLTQAAYQLLKLNRHVNFVGNVEGRDLFRDKVDVIVCDGFTGNVILKLAEDFYDLLEEHHIFEQLEGKVDLDFFRNFNYEAVGGSPIIGVNGNVLIGHGVSSAMAIKNMCLQAARMAEAQIHLKIKKALSED</sequence>
<evidence type="ECO:0000256" key="2">
    <source>
        <dbReference type="ARBA" id="ARBA00022490"/>
    </source>
</evidence>
<keyword evidence="5 10" id="KW-0443">Lipid metabolism</keyword>
<keyword evidence="4 10" id="KW-0808">Transferase</keyword>
<dbReference type="EC" id="2.3.1.274" evidence="8 10"/>
<dbReference type="Pfam" id="PF02504">
    <property type="entry name" value="FA_synthesis"/>
    <property type="match status" value="1"/>
</dbReference>
<protein>
    <recommendedName>
        <fullName evidence="8 10">Phosphate acyltransferase</fullName>
        <ecNumber evidence="8 10">2.3.1.274</ecNumber>
    </recommendedName>
    <alternativeName>
        <fullName evidence="10">Acyl-ACP phosphotransacylase</fullName>
    </alternativeName>
    <alternativeName>
        <fullName evidence="10">Acyl-[acyl-carrier-protein]--phosphate acyltransferase</fullName>
    </alternativeName>
    <alternativeName>
        <fullName evidence="10">Phosphate-acyl-ACP acyltransferase</fullName>
    </alternativeName>
</protein>
<comment type="function">
    <text evidence="10">Catalyzes the reversible formation of acyl-phosphate (acyl-PO(4)) from acyl-[acyl-carrier-protein] (acyl-ACP). This enzyme utilizes acyl-ACP as fatty acyl donor, but not acyl-CoA.</text>
</comment>
<comment type="subunit">
    <text evidence="9 10">Homodimer. Probably interacts with PlsY.</text>
</comment>
<dbReference type="SUPFAM" id="SSF53659">
    <property type="entry name" value="Isocitrate/Isopropylmalate dehydrogenase-like"/>
    <property type="match status" value="1"/>
</dbReference>
<evidence type="ECO:0000313" key="12">
    <source>
        <dbReference type="Proteomes" id="UP000198510"/>
    </source>
</evidence>
<comment type="catalytic activity">
    <reaction evidence="1 10">
        <text>a fatty acyl-[ACP] + phosphate = an acyl phosphate + holo-[ACP]</text>
        <dbReference type="Rhea" id="RHEA:42292"/>
        <dbReference type="Rhea" id="RHEA-COMP:9685"/>
        <dbReference type="Rhea" id="RHEA-COMP:14125"/>
        <dbReference type="ChEBI" id="CHEBI:43474"/>
        <dbReference type="ChEBI" id="CHEBI:59918"/>
        <dbReference type="ChEBI" id="CHEBI:64479"/>
        <dbReference type="ChEBI" id="CHEBI:138651"/>
        <dbReference type="EC" id="2.3.1.274"/>
    </reaction>
</comment>
<dbReference type="Gene3D" id="3.40.718.10">
    <property type="entry name" value="Isopropylmalate Dehydrogenase"/>
    <property type="match status" value="1"/>
</dbReference>
<dbReference type="UniPathway" id="UPA00085"/>